<accession>A0A6N4X199</accession>
<gene>
    <name evidence="1" type="ORF">CHRY9293_00881</name>
</gene>
<organism evidence="1 2">
    <name type="scientific">Chryseobacterium potabilaquae</name>
    <dbReference type="NCBI Taxonomy" id="2675057"/>
    <lineage>
        <taxon>Bacteria</taxon>
        <taxon>Pseudomonadati</taxon>
        <taxon>Bacteroidota</taxon>
        <taxon>Flavobacteriia</taxon>
        <taxon>Flavobacteriales</taxon>
        <taxon>Weeksellaceae</taxon>
        <taxon>Chryseobacterium group</taxon>
        <taxon>Chryseobacterium</taxon>
    </lineage>
</organism>
<dbReference type="Proteomes" id="UP000445144">
    <property type="component" value="Unassembled WGS sequence"/>
</dbReference>
<dbReference type="EMBL" id="CACVBR010000005">
    <property type="protein sequence ID" value="CAA7194592.1"/>
    <property type="molecule type" value="Genomic_DNA"/>
</dbReference>
<dbReference type="AlphaFoldDB" id="A0A6N4X199"/>
<sequence length="205" mass="24399">MENFVTDRKEFENYKSKIKKLFPDYISFEKNSFNNNFKYFIAFDFDYIFEEIFFEGTISFLNKIKNGKLFFYTIDPSPEDYFFIHFNKYSVFELETNKNYNDFNSIVYKDPGVNTADAIGINSNEISCFSHSDDWAIIGSREWEISIVGFISLEMKEKFLNSFGDNSDIFTSIEQQVNILDDMLNFDNELKADYNELTENYQDRE</sequence>
<name>A0A6N4X199_9FLAO</name>
<proteinExistence type="predicted"/>
<evidence type="ECO:0000313" key="1">
    <source>
        <dbReference type="EMBL" id="CAA7194592.1"/>
    </source>
</evidence>
<keyword evidence="2" id="KW-1185">Reference proteome</keyword>
<dbReference type="RefSeq" id="WP_162031766.1">
    <property type="nucleotide sequence ID" value="NZ_CACVBR010000005.1"/>
</dbReference>
<reference evidence="1 2" key="1">
    <citation type="submission" date="2020-01" db="EMBL/GenBank/DDBJ databases">
        <authorList>
            <person name="Rodrigo-Torres L."/>
            <person name="Arahal R. D."/>
            <person name="Lucena T."/>
        </authorList>
    </citation>
    <scope>NUCLEOTIDE SEQUENCE [LARGE SCALE GENOMIC DNA]</scope>
    <source>
        <strain evidence="1 2">CECT 9293</strain>
    </source>
</reference>
<protein>
    <submittedName>
        <fullName evidence="1">Uncharacterized protein</fullName>
    </submittedName>
</protein>
<evidence type="ECO:0000313" key="2">
    <source>
        <dbReference type="Proteomes" id="UP000445144"/>
    </source>
</evidence>